<name>A0ACD4ZIF8_9ACTN</name>
<evidence type="ECO:0000313" key="1">
    <source>
        <dbReference type="EMBL" id="WSB97978.1"/>
    </source>
</evidence>
<keyword evidence="2" id="KW-1185">Reference proteome</keyword>
<evidence type="ECO:0000313" key="2">
    <source>
        <dbReference type="Proteomes" id="UP001348369"/>
    </source>
</evidence>
<organism evidence="1 2">
    <name type="scientific">Streptomyces scopuliridis</name>
    <dbReference type="NCBI Taxonomy" id="452529"/>
    <lineage>
        <taxon>Bacteria</taxon>
        <taxon>Bacillati</taxon>
        <taxon>Actinomycetota</taxon>
        <taxon>Actinomycetes</taxon>
        <taxon>Kitasatosporales</taxon>
        <taxon>Streptomycetaceae</taxon>
        <taxon>Streptomyces</taxon>
    </lineage>
</organism>
<dbReference type="Proteomes" id="UP001348369">
    <property type="component" value="Chromosome"/>
</dbReference>
<sequence>MSSQWRPVEEALRAHHVRDVLVPGWIDRDGDVPEFRPQPMVVWLRLDDGFLRFESAGQYDRLASALVPAVSWADIGVLADAEDEVIVASYGEQLFGDGRSEWRCTRIRVYPGGGAECRCLALDFEGGHTLFLDPTWTFGIRLGNEAQEKCWVELYGDGACGVETTLVPGG</sequence>
<dbReference type="EMBL" id="CP109109">
    <property type="protein sequence ID" value="WSB97978.1"/>
    <property type="molecule type" value="Genomic_DNA"/>
</dbReference>
<gene>
    <name evidence="1" type="ORF">OG835_13745</name>
</gene>
<proteinExistence type="predicted"/>
<protein>
    <submittedName>
        <fullName evidence="1">Uncharacterized protein</fullName>
    </submittedName>
</protein>
<accession>A0ACD4ZIF8</accession>
<reference evidence="1" key="1">
    <citation type="submission" date="2022-10" db="EMBL/GenBank/DDBJ databases">
        <title>The complete genomes of actinobacterial strains from the NBC collection.</title>
        <authorList>
            <person name="Joergensen T.S."/>
            <person name="Alvarez Arevalo M."/>
            <person name="Sterndorff E.B."/>
            <person name="Faurdal D."/>
            <person name="Vuksanovic O."/>
            <person name="Mourched A.-S."/>
            <person name="Charusanti P."/>
            <person name="Shaw S."/>
            <person name="Blin K."/>
            <person name="Weber T."/>
        </authorList>
    </citation>
    <scope>NUCLEOTIDE SEQUENCE</scope>
    <source>
        <strain evidence="1">NBC 01771</strain>
    </source>
</reference>